<dbReference type="OrthoDB" id="4369127at2759"/>
<keyword evidence="2" id="KW-1185">Reference proteome</keyword>
<organism evidence="1 2">
    <name type="scientific">Stichopus japonicus</name>
    <name type="common">Sea cucumber</name>
    <dbReference type="NCBI Taxonomy" id="307972"/>
    <lineage>
        <taxon>Eukaryota</taxon>
        <taxon>Metazoa</taxon>
        <taxon>Echinodermata</taxon>
        <taxon>Eleutherozoa</taxon>
        <taxon>Echinozoa</taxon>
        <taxon>Holothuroidea</taxon>
        <taxon>Aspidochirotacea</taxon>
        <taxon>Aspidochirotida</taxon>
        <taxon>Stichopodidae</taxon>
        <taxon>Apostichopus</taxon>
    </lineage>
</organism>
<comment type="caution">
    <text evidence="1">The sequence shown here is derived from an EMBL/GenBank/DDBJ whole genome shotgun (WGS) entry which is preliminary data.</text>
</comment>
<proteinExistence type="predicted"/>
<protein>
    <submittedName>
        <fullName evidence="1">Uncharacterized protein</fullName>
    </submittedName>
</protein>
<dbReference type="AlphaFoldDB" id="A0A2G8LNR8"/>
<gene>
    <name evidence="1" type="ORF">BSL78_01228</name>
</gene>
<dbReference type="EMBL" id="MRZV01000023">
    <property type="protein sequence ID" value="PIK61897.1"/>
    <property type="molecule type" value="Genomic_DNA"/>
</dbReference>
<evidence type="ECO:0000313" key="2">
    <source>
        <dbReference type="Proteomes" id="UP000230750"/>
    </source>
</evidence>
<evidence type="ECO:0000313" key="1">
    <source>
        <dbReference type="EMBL" id="PIK61897.1"/>
    </source>
</evidence>
<reference evidence="1 2" key="1">
    <citation type="journal article" date="2017" name="PLoS Biol.">
        <title>The sea cucumber genome provides insights into morphological evolution and visceral regeneration.</title>
        <authorList>
            <person name="Zhang X."/>
            <person name="Sun L."/>
            <person name="Yuan J."/>
            <person name="Sun Y."/>
            <person name="Gao Y."/>
            <person name="Zhang L."/>
            <person name="Li S."/>
            <person name="Dai H."/>
            <person name="Hamel J.F."/>
            <person name="Liu C."/>
            <person name="Yu Y."/>
            <person name="Liu S."/>
            <person name="Lin W."/>
            <person name="Guo K."/>
            <person name="Jin S."/>
            <person name="Xu P."/>
            <person name="Storey K.B."/>
            <person name="Huan P."/>
            <person name="Zhang T."/>
            <person name="Zhou Y."/>
            <person name="Zhang J."/>
            <person name="Lin C."/>
            <person name="Li X."/>
            <person name="Xing L."/>
            <person name="Huo D."/>
            <person name="Sun M."/>
            <person name="Wang L."/>
            <person name="Mercier A."/>
            <person name="Li F."/>
            <person name="Yang H."/>
            <person name="Xiang J."/>
        </authorList>
    </citation>
    <scope>NUCLEOTIDE SEQUENCE [LARGE SCALE GENOMIC DNA]</scope>
    <source>
        <strain evidence="1">Shaxun</strain>
        <tissue evidence="1">Muscle</tissue>
    </source>
</reference>
<sequence>MVKGSPSRQVTPTCWRVIRRLDVGLKGANDLDVPYSGWVEVSLKLGTKDSGLQPLTVPMLVCPGEREMPILGTNVIRHVIEDTEEEKTLVNSLQKLLPGRREGAIRSLIEAVLEGDQVSARCRTGRKDICVKKGQMELVSCRVHFGSEQNTLSAFFHPNPEQGWPEGWKFQRRWSPLTRDLPESSDSSNQHQ</sequence>
<accession>A0A2G8LNR8</accession>
<name>A0A2G8LNR8_STIJA</name>
<dbReference type="Proteomes" id="UP000230750">
    <property type="component" value="Unassembled WGS sequence"/>
</dbReference>